<dbReference type="Proteomes" id="UP001500979">
    <property type="component" value="Unassembled WGS sequence"/>
</dbReference>
<organism evidence="3 4">
    <name type="scientific">Saccharopolyspora taberi</name>
    <dbReference type="NCBI Taxonomy" id="60895"/>
    <lineage>
        <taxon>Bacteria</taxon>
        <taxon>Bacillati</taxon>
        <taxon>Actinomycetota</taxon>
        <taxon>Actinomycetes</taxon>
        <taxon>Pseudonocardiales</taxon>
        <taxon>Pseudonocardiaceae</taxon>
        <taxon>Saccharopolyspora</taxon>
    </lineage>
</organism>
<protein>
    <recommendedName>
        <fullName evidence="2">DNA-binding phage zinc finger domain-containing protein</fullName>
    </recommendedName>
</protein>
<gene>
    <name evidence="3" type="ORF">GCM10010470_00690</name>
</gene>
<name>A0ABN3UZM4_9PSEU</name>
<feature type="compositionally biased region" description="Basic and acidic residues" evidence="1">
    <location>
        <begin position="156"/>
        <end position="175"/>
    </location>
</feature>
<sequence length="175" mass="19040">MNRNQVKTILGAAAAIDPTIPAPDAGVLDMWAAMLDDVPAEAGQAAVRAYYRSDAYAEHHRTITPGDIFAHWKRTELDNRKRESLAEITAARAAIEAAPRELPSIHALFARFRAERTGDDPDIAEAEADAGRMVRTVPCPHCKAAAGAPCTTPTGRELRREPAHPKRFEALHAKS</sequence>
<feature type="domain" description="DNA-binding phage zinc finger" evidence="2">
    <location>
        <begin position="126"/>
        <end position="172"/>
    </location>
</feature>
<keyword evidence="4" id="KW-1185">Reference proteome</keyword>
<evidence type="ECO:0000256" key="1">
    <source>
        <dbReference type="SAM" id="MobiDB-lite"/>
    </source>
</evidence>
<accession>A0ABN3UZM4</accession>
<feature type="region of interest" description="Disordered" evidence="1">
    <location>
        <begin position="148"/>
        <end position="175"/>
    </location>
</feature>
<evidence type="ECO:0000259" key="2">
    <source>
        <dbReference type="Pfam" id="PF24623"/>
    </source>
</evidence>
<reference evidence="3 4" key="1">
    <citation type="journal article" date="2019" name="Int. J. Syst. Evol. Microbiol.">
        <title>The Global Catalogue of Microorganisms (GCM) 10K type strain sequencing project: providing services to taxonomists for standard genome sequencing and annotation.</title>
        <authorList>
            <consortium name="The Broad Institute Genomics Platform"/>
            <consortium name="The Broad Institute Genome Sequencing Center for Infectious Disease"/>
            <person name="Wu L."/>
            <person name="Ma J."/>
        </authorList>
    </citation>
    <scope>NUCLEOTIDE SEQUENCE [LARGE SCALE GENOMIC DNA]</scope>
    <source>
        <strain evidence="3 4">JCM 9383</strain>
    </source>
</reference>
<evidence type="ECO:0000313" key="4">
    <source>
        <dbReference type="Proteomes" id="UP001500979"/>
    </source>
</evidence>
<dbReference type="Pfam" id="PF24623">
    <property type="entry name" value="Phage_zn_bind_8"/>
    <property type="match status" value="1"/>
</dbReference>
<proteinExistence type="predicted"/>
<dbReference type="EMBL" id="BAAAUX010000001">
    <property type="protein sequence ID" value="GAA2772998.1"/>
    <property type="molecule type" value="Genomic_DNA"/>
</dbReference>
<dbReference type="RefSeq" id="WP_344677259.1">
    <property type="nucleotide sequence ID" value="NZ_BAAAUX010000001.1"/>
</dbReference>
<evidence type="ECO:0000313" key="3">
    <source>
        <dbReference type="EMBL" id="GAA2772998.1"/>
    </source>
</evidence>
<comment type="caution">
    <text evidence="3">The sequence shown here is derived from an EMBL/GenBank/DDBJ whole genome shotgun (WGS) entry which is preliminary data.</text>
</comment>
<dbReference type="InterPro" id="IPR056911">
    <property type="entry name" value="Phage_Znf_bind_put"/>
</dbReference>